<keyword evidence="5" id="KW-0597">Phosphoprotein</keyword>
<sequence length="501" mass="55113">MSYAIGIDLGTSNSTAAIYRKGKVESIPIDGKKLMPSVVSIKDSGEILTGQKAKARLYIDPENSVSSSKRNIGNPGVSYNIQGNKFTPVDIAKEILLKIKKEASSYLGEDIKEAVITIPAYFTEDQRKATKVAGEQAGFKVLRLLPEPTAAAIAYGMDKEKDQTIAVYDLGGGTFDVSILKVEGNNFRVLAVDGDSELGGDDFDEAIFLEILSRIKLTSKIANSLQETRARQQLKEAVEQAKVELSESEVADITIPDFMGTHIDEELDRDTYNQLIASFINQTIYKTEDAIKQAGLTVRDISRVILVGGSTRNTIVREIVAKRVKQPFIADNVDEVVAQGAAIMAANLFSPEDSGVPIEIKDVQPHTLGVGLIFEKYEVMPLIKKNSTLPCAAGTIGSSLEKFQPSVLMSVYRTEYTEPKEKDKLGQLLLPINPRPHLVNIVILFELDIDGVLKLSSSEVNDASPLYKEFLKNNQLNIELVKRMEERGELEFEAVEININK</sequence>
<proteinExistence type="inferred from homology"/>
<organism evidence="14 15">
    <name type="scientific">Alkalicoccus saliphilus</name>
    <dbReference type="NCBI Taxonomy" id="200989"/>
    <lineage>
        <taxon>Bacteria</taxon>
        <taxon>Bacillati</taxon>
        <taxon>Bacillota</taxon>
        <taxon>Bacilli</taxon>
        <taxon>Bacillales</taxon>
        <taxon>Bacillaceae</taxon>
        <taxon>Alkalicoccus</taxon>
    </lineage>
</organism>
<dbReference type="PANTHER" id="PTHR19375">
    <property type="entry name" value="HEAT SHOCK PROTEIN 70KDA"/>
    <property type="match status" value="1"/>
</dbReference>
<evidence type="ECO:0000256" key="10">
    <source>
        <dbReference type="ARBA" id="ARBA00030019"/>
    </source>
</evidence>
<dbReference type="GO" id="GO:0005524">
    <property type="term" value="F:ATP binding"/>
    <property type="evidence" value="ECO:0007669"/>
    <property type="project" value="UniProtKB-KW"/>
</dbReference>
<keyword evidence="9" id="KW-0143">Chaperone</keyword>
<dbReference type="RefSeq" id="WP_107585987.1">
    <property type="nucleotide sequence ID" value="NZ_PZJJ01000033.1"/>
</dbReference>
<keyword evidence="6 13" id="KW-0547">Nucleotide-binding</keyword>
<reference evidence="14 15" key="1">
    <citation type="submission" date="2018-03" db="EMBL/GenBank/DDBJ databases">
        <title>Alkalicoccus saliphilus sp. nov., isolated from a mineral pool.</title>
        <authorList>
            <person name="Zhao B."/>
        </authorList>
    </citation>
    <scope>NUCLEOTIDE SEQUENCE [LARGE SCALE GENOMIC DNA]</scope>
    <source>
        <strain evidence="14 15">6AG</strain>
    </source>
</reference>
<dbReference type="InterPro" id="IPR018181">
    <property type="entry name" value="Heat_shock_70_CS"/>
</dbReference>
<dbReference type="CDD" id="cd24029">
    <property type="entry name" value="ASKHA_NBD_HSP70_DnaK_HscA_HscC"/>
    <property type="match status" value="1"/>
</dbReference>
<comment type="caution">
    <text evidence="14">The sequence shown here is derived from an EMBL/GenBank/DDBJ whole genome shotgun (WGS) entry which is preliminary data.</text>
</comment>
<dbReference type="FunFam" id="3.30.420.40:FF:000071">
    <property type="entry name" value="Molecular chaperone DnaK"/>
    <property type="match status" value="1"/>
</dbReference>
<dbReference type="InterPro" id="IPR043129">
    <property type="entry name" value="ATPase_NBD"/>
</dbReference>
<evidence type="ECO:0000313" key="15">
    <source>
        <dbReference type="Proteomes" id="UP000240509"/>
    </source>
</evidence>
<dbReference type="GO" id="GO:0140662">
    <property type="term" value="F:ATP-dependent protein folding chaperone"/>
    <property type="evidence" value="ECO:0007669"/>
    <property type="project" value="InterPro"/>
</dbReference>
<evidence type="ECO:0000256" key="3">
    <source>
        <dbReference type="ARBA" id="ARBA00014415"/>
    </source>
</evidence>
<dbReference type="PROSITE" id="PS00329">
    <property type="entry name" value="HSP70_2"/>
    <property type="match status" value="1"/>
</dbReference>
<dbReference type="InterPro" id="IPR013126">
    <property type="entry name" value="Hsp_70_fam"/>
</dbReference>
<evidence type="ECO:0000256" key="5">
    <source>
        <dbReference type="ARBA" id="ARBA00022553"/>
    </source>
</evidence>
<protein>
    <recommendedName>
        <fullName evidence="3">Chaperone protein DnaK</fullName>
    </recommendedName>
    <alternativeName>
        <fullName evidence="4">Chaperone protein dnaK</fullName>
    </alternativeName>
    <alternativeName>
        <fullName evidence="12">HSP70</fullName>
    </alternativeName>
    <alternativeName>
        <fullName evidence="11">Heat shock 70 kDa protein</fullName>
    </alternativeName>
    <alternativeName>
        <fullName evidence="10">Heat shock protein 70</fullName>
    </alternativeName>
</protein>
<evidence type="ECO:0000256" key="6">
    <source>
        <dbReference type="ARBA" id="ARBA00022741"/>
    </source>
</evidence>
<dbReference type="Pfam" id="PF00012">
    <property type="entry name" value="HSP70"/>
    <property type="match status" value="1"/>
</dbReference>
<evidence type="ECO:0000256" key="12">
    <source>
        <dbReference type="ARBA" id="ARBA00033103"/>
    </source>
</evidence>
<evidence type="ECO:0000256" key="9">
    <source>
        <dbReference type="ARBA" id="ARBA00023186"/>
    </source>
</evidence>
<dbReference type="Gene3D" id="3.30.420.40">
    <property type="match status" value="2"/>
</dbReference>
<evidence type="ECO:0000256" key="4">
    <source>
        <dbReference type="ARBA" id="ARBA00017249"/>
    </source>
</evidence>
<dbReference type="SUPFAM" id="SSF53067">
    <property type="entry name" value="Actin-like ATPase domain"/>
    <property type="match status" value="2"/>
</dbReference>
<evidence type="ECO:0000256" key="1">
    <source>
        <dbReference type="ARBA" id="ARBA00002290"/>
    </source>
</evidence>
<evidence type="ECO:0000313" key="14">
    <source>
        <dbReference type="EMBL" id="PTL37803.1"/>
    </source>
</evidence>
<keyword evidence="8" id="KW-0346">Stress response</keyword>
<accession>A0A2T4U326</accession>
<evidence type="ECO:0000256" key="11">
    <source>
        <dbReference type="ARBA" id="ARBA00030945"/>
    </source>
</evidence>
<comment type="similarity">
    <text evidence="2 13">Belongs to the heat shock protein 70 family.</text>
</comment>
<evidence type="ECO:0000256" key="7">
    <source>
        <dbReference type="ARBA" id="ARBA00022840"/>
    </source>
</evidence>
<dbReference type="FunFam" id="3.90.640.10:FF:000003">
    <property type="entry name" value="Molecular chaperone DnaK"/>
    <property type="match status" value="1"/>
</dbReference>
<comment type="function">
    <text evidence="1">Acts as a chaperone.</text>
</comment>
<gene>
    <name evidence="14" type="ORF">C6Y45_14675</name>
</gene>
<dbReference type="PROSITE" id="PS00297">
    <property type="entry name" value="HSP70_1"/>
    <property type="match status" value="1"/>
</dbReference>
<dbReference type="EMBL" id="PZJJ01000033">
    <property type="protein sequence ID" value="PTL37803.1"/>
    <property type="molecule type" value="Genomic_DNA"/>
</dbReference>
<dbReference type="Proteomes" id="UP000240509">
    <property type="component" value="Unassembled WGS sequence"/>
</dbReference>
<dbReference type="InterPro" id="IPR029047">
    <property type="entry name" value="HSP70_peptide-bd_sf"/>
</dbReference>
<dbReference type="PRINTS" id="PR00301">
    <property type="entry name" value="HEATSHOCK70"/>
</dbReference>
<keyword evidence="15" id="KW-1185">Reference proteome</keyword>
<keyword evidence="7 13" id="KW-0067">ATP-binding</keyword>
<dbReference type="Gene3D" id="2.60.34.10">
    <property type="entry name" value="Substrate Binding Domain Of DNAk, Chain A, domain 1"/>
    <property type="match status" value="1"/>
</dbReference>
<evidence type="ECO:0000256" key="2">
    <source>
        <dbReference type="ARBA" id="ARBA00007381"/>
    </source>
</evidence>
<evidence type="ECO:0000256" key="8">
    <source>
        <dbReference type="ARBA" id="ARBA00023016"/>
    </source>
</evidence>
<dbReference type="SUPFAM" id="SSF100920">
    <property type="entry name" value="Heat shock protein 70kD (HSP70), peptide-binding domain"/>
    <property type="match status" value="1"/>
</dbReference>
<dbReference type="OrthoDB" id="2764889at2"/>
<name>A0A2T4U326_9BACI</name>
<dbReference type="Gene3D" id="3.90.640.10">
    <property type="entry name" value="Actin, Chain A, domain 4"/>
    <property type="match status" value="1"/>
</dbReference>
<dbReference type="AlphaFoldDB" id="A0A2T4U326"/>
<evidence type="ECO:0000256" key="13">
    <source>
        <dbReference type="RuleBase" id="RU003322"/>
    </source>
</evidence>